<evidence type="ECO:0000313" key="3">
    <source>
        <dbReference type="EMBL" id="KAF2448047.1"/>
    </source>
</evidence>
<reference evidence="3" key="1">
    <citation type="journal article" date="2020" name="Stud. Mycol.">
        <title>101 Dothideomycetes genomes: a test case for predicting lifestyles and emergence of pathogens.</title>
        <authorList>
            <person name="Haridas S."/>
            <person name="Albert R."/>
            <person name="Binder M."/>
            <person name="Bloem J."/>
            <person name="Labutti K."/>
            <person name="Salamov A."/>
            <person name="Andreopoulos B."/>
            <person name="Baker S."/>
            <person name="Barry K."/>
            <person name="Bills G."/>
            <person name="Bluhm B."/>
            <person name="Cannon C."/>
            <person name="Castanera R."/>
            <person name="Culley D."/>
            <person name="Daum C."/>
            <person name="Ezra D."/>
            <person name="Gonzalez J."/>
            <person name="Henrissat B."/>
            <person name="Kuo A."/>
            <person name="Liang C."/>
            <person name="Lipzen A."/>
            <person name="Lutzoni F."/>
            <person name="Magnuson J."/>
            <person name="Mondo S."/>
            <person name="Nolan M."/>
            <person name="Ohm R."/>
            <person name="Pangilinan J."/>
            <person name="Park H.-J."/>
            <person name="Ramirez L."/>
            <person name="Alfaro M."/>
            <person name="Sun H."/>
            <person name="Tritt A."/>
            <person name="Yoshinaga Y."/>
            <person name="Zwiers L.-H."/>
            <person name="Turgeon B."/>
            <person name="Goodwin S."/>
            <person name="Spatafora J."/>
            <person name="Crous P."/>
            <person name="Grigoriev I."/>
        </authorList>
    </citation>
    <scope>NUCLEOTIDE SEQUENCE</scope>
    <source>
        <strain evidence="3">CBS 690.94</strain>
    </source>
</reference>
<keyword evidence="4" id="KW-1185">Reference proteome</keyword>
<evidence type="ECO:0000256" key="1">
    <source>
        <dbReference type="SAM" id="SignalP"/>
    </source>
</evidence>
<dbReference type="Proteomes" id="UP000799764">
    <property type="component" value="Unassembled WGS sequence"/>
</dbReference>
<accession>A0A9P4PQ12</accession>
<organism evidence="3 4">
    <name type="scientific">Karstenula rhodostoma CBS 690.94</name>
    <dbReference type="NCBI Taxonomy" id="1392251"/>
    <lineage>
        <taxon>Eukaryota</taxon>
        <taxon>Fungi</taxon>
        <taxon>Dikarya</taxon>
        <taxon>Ascomycota</taxon>
        <taxon>Pezizomycotina</taxon>
        <taxon>Dothideomycetes</taxon>
        <taxon>Pleosporomycetidae</taxon>
        <taxon>Pleosporales</taxon>
        <taxon>Massarineae</taxon>
        <taxon>Didymosphaeriaceae</taxon>
        <taxon>Karstenula</taxon>
    </lineage>
</organism>
<proteinExistence type="predicted"/>
<dbReference type="EMBL" id="MU001496">
    <property type="protein sequence ID" value="KAF2448047.1"/>
    <property type="molecule type" value="Genomic_DNA"/>
</dbReference>
<dbReference type="AlphaFoldDB" id="A0A9P4PQ12"/>
<keyword evidence="1" id="KW-0732">Signal</keyword>
<feature type="signal peptide" evidence="1">
    <location>
        <begin position="1"/>
        <end position="19"/>
    </location>
</feature>
<dbReference type="InterPro" id="IPR054443">
    <property type="entry name" value="Y3-like_dom"/>
</dbReference>
<feature type="domain" description="Glycan binding protein Y3-like" evidence="2">
    <location>
        <begin position="39"/>
        <end position="121"/>
    </location>
</feature>
<gene>
    <name evidence="3" type="ORF">P171DRAFT_408718</name>
</gene>
<sequence length="121" mass="12790">MQLSSLIAILAPIIATAQAGCYSGGDTWAPDQVQANTVLDGVCNSLSGKFSGKQTKYECKDATASVRKLEFWVTNVNGGERTVSHGDCVQRLGNEVNGCEHGGDTTTGDFDFRADPNSGRC</sequence>
<dbReference type="Pfam" id="PF22803">
    <property type="entry name" value="GBD_Y3"/>
    <property type="match status" value="1"/>
</dbReference>
<comment type="caution">
    <text evidence="3">The sequence shown here is derived from an EMBL/GenBank/DDBJ whole genome shotgun (WGS) entry which is preliminary data.</text>
</comment>
<name>A0A9P4PQ12_9PLEO</name>
<dbReference type="OrthoDB" id="3770800at2759"/>
<protein>
    <recommendedName>
        <fullName evidence="2">Glycan binding protein Y3-like domain-containing protein</fullName>
    </recommendedName>
</protein>
<evidence type="ECO:0000313" key="4">
    <source>
        <dbReference type="Proteomes" id="UP000799764"/>
    </source>
</evidence>
<evidence type="ECO:0000259" key="2">
    <source>
        <dbReference type="Pfam" id="PF22803"/>
    </source>
</evidence>
<feature type="chain" id="PRO_5040132884" description="Glycan binding protein Y3-like domain-containing protein" evidence="1">
    <location>
        <begin position="20"/>
        <end position="121"/>
    </location>
</feature>